<organism evidence="2">
    <name type="scientific">uncultured Chloroflexota bacterium</name>
    <dbReference type="NCBI Taxonomy" id="166587"/>
    <lineage>
        <taxon>Bacteria</taxon>
        <taxon>Bacillati</taxon>
        <taxon>Chloroflexota</taxon>
        <taxon>environmental samples</taxon>
    </lineage>
</organism>
<evidence type="ECO:0000256" key="1">
    <source>
        <dbReference type="SAM" id="MobiDB-lite"/>
    </source>
</evidence>
<gene>
    <name evidence="2" type="ORF">AVDCRST_MAG77-37</name>
</gene>
<dbReference type="EMBL" id="CADCTC010000004">
    <property type="protein sequence ID" value="CAA9212495.1"/>
    <property type="molecule type" value="Genomic_DNA"/>
</dbReference>
<dbReference type="SUPFAM" id="SSF50475">
    <property type="entry name" value="FMN-binding split barrel"/>
    <property type="match status" value="1"/>
</dbReference>
<protein>
    <recommendedName>
        <fullName evidence="3">Pyridoxamine 5'-phosphate oxidase putative domain-containing protein</fullName>
    </recommendedName>
</protein>
<dbReference type="InterPro" id="IPR012349">
    <property type="entry name" value="Split_barrel_FMN-bd"/>
</dbReference>
<feature type="region of interest" description="Disordered" evidence="1">
    <location>
        <begin position="1"/>
        <end position="22"/>
    </location>
</feature>
<sequence length="58" mass="6481">MAGTAGATHLRWTTLPAKDQQRRRRVLAADVRDFLEQPHHAVMATINTSGAPQLTVMW</sequence>
<dbReference type="Gene3D" id="2.30.110.10">
    <property type="entry name" value="Electron Transport, Fmn-binding Protein, Chain A"/>
    <property type="match status" value="1"/>
</dbReference>
<accession>A0A6J4H4D7</accession>
<evidence type="ECO:0000313" key="2">
    <source>
        <dbReference type="EMBL" id="CAA9212495.1"/>
    </source>
</evidence>
<name>A0A6J4H4D7_9CHLR</name>
<reference evidence="2" key="1">
    <citation type="submission" date="2020-02" db="EMBL/GenBank/DDBJ databases">
        <authorList>
            <person name="Meier V. D."/>
        </authorList>
    </citation>
    <scope>NUCLEOTIDE SEQUENCE</scope>
    <source>
        <strain evidence="2">AVDCRST_MAG77</strain>
    </source>
</reference>
<proteinExistence type="predicted"/>
<evidence type="ECO:0008006" key="3">
    <source>
        <dbReference type="Google" id="ProtNLM"/>
    </source>
</evidence>
<dbReference type="AlphaFoldDB" id="A0A6J4H4D7"/>